<keyword evidence="6" id="KW-0804">Transcription</keyword>
<sequence>MNQKCKVCGEPAAGFHFGAFTCEGCKSFFGRTCNNSSNMPECKNSGNCSVDKKNRTVCKACRLRKCFMVGMSKSGSRYGRRSNWFKVHCLIQEKMDVDFGTNSFGLYGDLDQDPLSHLGKSTSLCDDAFPVGSISPRSHTSDETVESIGCQSTISNIYKRQSTNSTSVSTSINGAYSEDIFQELPMDLSRKHALDDAAETPSLKLHMGGNVFEDPTGACRPLDLTVKTRIPLTFQDESDRQFTL</sequence>
<comment type="caution">
    <text evidence="10">The sequence shown here is derived from an EMBL/GenBank/DDBJ whole genome shotgun (WGS) entry which is preliminary data.</text>
</comment>
<keyword evidence="11" id="KW-1185">Reference proteome</keyword>
<dbReference type="Proteomes" id="UP001187531">
    <property type="component" value="Unassembled WGS sequence"/>
</dbReference>
<dbReference type="AlphaFoldDB" id="A0AA88LDL4"/>
<evidence type="ECO:0000313" key="11">
    <source>
        <dbReference type="Proteomes" id="UP001187531"/>
    </source>
</evidence>
<evidence type="ECO:0000256" key="8">
    <source>
        <dbReference type="ARBA" id="ARBA00023242"/>
    </source>
</evidence>
<dbReference type="SUPFAM" id="SSF57716">
    <property type="entry name" value="Glucocorticoid receptor-like (DNA-binding domain)"/>
    <property type="match status" value="1"/>
</dbReference>
<evidence type="ECO:0000313" key="10">
    <source>
        <dbReference type="EMBL" id="KAK2722489.1"/>
    </source>
</evidence>
<gene>
    <name evidence="10" type="ORF">QYM36_002884</name>
</gene>
<protein>
    <recommendedName>
        <fullName evidence="9">Nuclear receptor domain-containing protein</fullName>
    </recommendedName>
</protein>
<dbReference type="PROSITE" id="PS51030">
    <property type="entry name" value="NUCLEAR_REC_DBD_2"/>
    <property type="match status" value="1"/>
</dbReference>
<keyword evidence="7" id="KW-0675">Receptor</keyword>
<organism evidence="10 11">
    <name type="scientific">Artemia franciscana</name>
    <name type="common">Brine shrimp</name>
    <name type="synonym">Artemia sanfranciscana</name>
    <dbReference type="NCBI Taxonomy" id="6661"/>
    <lineage>
        <taxon>Eukaryota</taxon>
        <taxon>Metazoa</taxon>
        <taxon>Ecdysozoa</taxon>
        <taxon>Arthropoda</taxon>
        <taxon>Crustacea</taxon>
        <taxon>Branchiopoda</taxon>
        <taxon>Anostraca</taxon>
        <taxon>Artemiidae</taxon>
        <taxon>Artemia</taxon>
    </lineage>
</organism>
<name>A0AA88LDL4_ARTSF</name>
<evidence type="ECO:0000256" key="1">
    <source>
        <dbReference type="ARBA" id="ARBA00022723"/>
    </source>
</evidence>
<evidence type="ECO:0000256" key="3">
    <source>
        <dbReference type="ARBA" id="ARBA00022833"/>
    </source>
</evidence>
<dbReference type="PROSITE" id="PS00031">
    <property type="entry name" value="NUCLEAR_REC_DBD_1"/>
    <property type="match status" value="1"/>
</dbReference>
<dbReference type="GO" id="GO:0008270">
    <property type="term" value="F:zinc ion binding"/>
    <property type="evidence" value="ECO:0007669"/>
    <property type="project" value="UniProtKB-KW"/>
</dbReference>
<evidence type="ECO:0000256" key="7">
    <source>
        <dbReference type="ARBA" id="ARBA00023170"/>
    </source>
</evidence>
<evidence type="ECO:0000256" key="2">
    <source>
        <dbReference type="ARBA" id="ARBA00022771"/>
    </source>
</evidence>
<dbReference type="Gene3D" id="3.30.50.10">
    <property type="entry name" value="Erythroid Transcription Factor GATA-1, subunit A"/>
    <property type="match status" value="1"/>
</dbReference>
<evidence type="ECO:0000256" key="5">
    <source>
        <dbReference type="ARBA" id="ARBA00023125"/>
    </source>
</evidence>
<dbReference type="InterPro" id="IPR050200">
    <property type="entry name" value="Nuclear_hormone_rcpt_NR3"/>
</dbReference>
<dbReference type="InterPro" id="IPR001628">
    <property type="entry name" value="Znf_hrmn_rcpt"/>
</dbReference>
<dbReference type="EMBL" id="JAVRJZ010000005">
    <property type="protein sequence ID" value="KAK2722489.1"/>
    <property type="molecule type" value="Genomic_DNA"/>
</dbReference>
<dbReference type="PANTHER" id="PTHR48092">
    <property type="entry name" value="KNIRPS-RELATED PROTEIN-RELATED"/>
    <property type="match status" value="1"/>
</dbReference>
<reference evidence="10" key="1">
    <citation type="submission" date="2023-07" db="EMBL/GenBank/DDBJ databases">
        <title>Chromosome-level genome assembly of Artemia franciscana.</title>
        <authorList>
            <person name="Jo E."/>
        </authorList>
    </citation>
    <scope>NUCLEOTIDE SEQUENCE</scope>
    <source>
        <tissue evidence="10">Whole body</tissue>
    </source>
</reference>
<keyword evidence="2" id="KW-0863">Zinc-finger</keyword>
<dbReference type="GO" id="GO:0043565">
    <property type="term" value="F:sequence-specific DNA binding"/>
    <property type="evidence" value="ECO:0007669"/>
    <property type="project" value="InterPro"/>
</dbReference>
<dbReference type="Pfam" id="PF00105">
    <property type="entry name" value="zf-C4"/>
    <property type="match status" value="1"/>
</dbReference>
<dbReference type="GO" id="GO:0003700">
    <property type="term" value="F:DNA-binding transcription factor activity"/>
    <property type="evidence" value="ECO:0007669"/>
    <property type="project" value="InterPro"/>
</dbReference>
<evidence type="ECO:0000256" key="4">
    <source>
        <dbReference type="ARBA" id="ARBA00023015"/>
    </source>
</evidence>
<accession>A0AA88LDL4</accession>
<keyword evidence="1" id="KW-0479">Metal-binding</keyword>
<keyword evidence="3" id="KW-0862">Zinc</keyword>
<dbReference type="PRINTS" id="PR00047">
    <property type="entry name" value="STROIDFINGER"/>
</dbReference>
<keyword evidence="4" id="KW-0805">Transcription regulation</keyword>
<dbReference type="SMART" id="SM00399">
    <property type="entry name" value="ZnF_C4"/>
    <property type="match status" value="1"/>
</dbReference>
<keyword evidence="5" id="KW-0238">DNA-binding</keyword>
<evidence type="ECO:0000256" key="6">
    <source>
        <dbReference type="ARBA" id="ARBA00023163"/>
    </source>
</evidence>
<proteinExistence type="predicted"/>
<evidence type="ECO:0000259" key="9">
    <source>
        <dbReference type="PROSITE" id="PS51030"/>
    </source>
</evidence>
<keyword evidence="8" id="KW-0539">Nucleus</keyword>
<feature type="domain" description="Nuclear receptor" evidence="9">
    <location>
        <begin position="2"/>
        <end position="78"/>
    </location>
</feature>
<dbReference type="InterPro" id="IPR013088">
    <property type="entry name" value="Znf_NHR/GATA"/>
</dbReference>